<dbReference type="GO" id="GO:0005634">
    <property type="term" value="C:nucleus"/>
    <property type="evidence" value="ECO:0007669"/>
    <property type="project" value="TreeGrafter"/>
</dbReference>
<evidence type="ECO:0000256" key="4">
    <source>
        <dbReference type="ARBA" id="ARBA00023242"/>
    </source>
</evidence>
<dbReference type="GO" id="GO:0008270">
    <property type="term" value="F:zinc ion binding"/>
    <property type="evidence" value="ECO:0007669"/>
    <property type="project" value="InterPro"/>
</dbReference>
<dbReference type="GO" id="GO:0000978">
    <property type="term" value="F:RNA polymerase II cis-regulatory region sequence-specific DNA binding"/>
    <property type="evidence" value="ECO:0007669"/>
    <property type="project" value="TreeGrafter"/>
</dbReference>
<dbReference type="SMART" id="SM00906">
    <property type="entry name" value="Fungal_trans"/>
    <property type="match status" value="1"/>
</dbReference>
<dbReference type="InterPro" id="IPR051127">
    <property type="entry name" value="Fungal_SecMet_Regulators"/>
</dbReference>
<protein>
    <recommendedName>
        <fullName evidence="6">Xylanolytic transcriptional activator regulatory domain-containing protein</fullName>
    </recommendedName>
</protein>
<evidence type="ECO:0000259" key="6">
    <source>
        <dbReference type="SMART" id="SM00906"/>
    </source>
</evidence>
<dbReference type="GO" id="GO:0000435">
    <property type="term" value="P:positive regulation of transcription from RNA polymerase II promoter by galactose"/>
    <property type="evidence" value="ECO:0007669"/>
    <property type="project" value="TreeGrafter"/>
</dbReference>
<feature type="region of interest" description="Disordered" evidence="5">
    <location>
        <begin position="88"/>
        <end position="129"/>
    </location>
</feature>
<evidence type="ECO:0000313" key="7">
    <source>
        <dbReference type="EMBL" id="CAI4212770.1"/>
    </source>
</evidence>
<reference evidence="7" key="1">
    <citation type="submission" date="2022-11" db="EMBL/GenBank/DDBJ databases">
        <authorList>
            <person name="Scott C."/>
            <person name="Bruce N."/>
        </authorList>
    </citation>
    <scope>NUCLEOTIDE SEQUENCE</scope>
</reference>
<keyword evidence="3" id="KW-0804">Transcription</keyword>
<keyword evidence="1" id="KW-0805">Transcription regulation</keyword>
<comment type="caution">
    <text evidence="7">The sequence shown here is derived from an EMBL/GenBank/DDBJ whole genome shotgun (WGS) entry which is preliminary data.</text>
</comment>
<proteinExistence type="predicted"/>
<keyword evidence="4" id="KW-0539">Nucleus</keyword>
<evidence type="ECO:0000256" key="1">
    <source>
        <dbReference type="ARBA" id="ARBA00023015"/>
    </source>
</evidence>
<feature type="region of interest" description="Disordered" evidence="5">
    <location>
        <begin position="1"/>
        <end position="62"/>
    </location>
</feature>
<evidence type="ECO:0000256" key="5">
    <source>
        <dbReference type="SAM" id="MobiDB-lite"/>
    </source>
</evidence>
<accession>A0A9P1GZE1</accession>
<dbReference type="PANTHER" id="PTHR47424:SF3">
    <property type="entry name" value="REGULATORY PROTEIN GAL4"/>
    <property type="match status" value="1"/>
</dbReference>
<keyword evidence="2" id="KW-0238">DNA-binding</keyword>
<dbReference type="InterPro" id="IPR007219">
    <property type="entry name" value="XnlR_reg_dom"/>
</dbReference>
<gene>
    <name evidence="7" type="ORF">PPNO1_LOCUS2518</name>
</gene>
<dbReference type="EMBL" id="CALLCH030000006">
    <property type="protein sequence ID" value="CAI4212770.1"/>
    <property type="molecule type" value="Genomic_DNA"/>
</dbReference>
<dbReference type="PANTHER" id="PTHR47424">
    <property type="entry name" value="REGULATORY PROTEIN GAL4"/>
    <property type="match status" value="1"/>
</dbReference>
<organism evidence="7 8">
    <name type="scientific">Parascedosporium putredinis</name>
    <dbReference type="NCBI Taxonomy" id="1442378"/>
    <lineage>
        <taxon>Eukaryota</taxon>
        <taxon>Fungi</taxon>
        <taxon>Dikarya</taxon>
        <taxon>Ascomycota</taxon>
        <taxon>Pezizomycotina</taxon>
        <taxon>Sordariomycetes</taxon>
        <taxon>Hypocreomycetidae</taxon>
        <taxon>Microascales</taxon>
        <taxon>Microascaceae</taxon>
        <taxon>Parascedosporium</taxon>
    </lineage>
</organism>
<dbReference type="Proteomes" id="UP000838763">
    <property type="component" value="Unassembled WGS sequence"/>
</dbReference>
<evidence type="ECO:0000256" key="3">
    <source>
        <dbReference type="ARBA" id="ARBA00023163"/>
    </source>
</evidence>
<name>A0A9P1GZE1_9PEZI</name>
<feature type="domain" description="Xylanolytic transcriptional activator regulatory" evidence="6">
    <location>
        <begin position="169"/>
        <end position="241"/>
    </location>
</feature>
<dbReference type="GO" id="GO:0006351">
    <property type="term" value="P:DNA-templated transcription"/>
    <property type="evidence" value="ECO:0007669"/>
    <property type="project" value="InterPro"/>
</dbReference>
<feature type="compositionally biased region" description="Polar residues" evidence="5">
    <location>
        <begin position="53"/>
        <end position="62"/>
    </location>
</feature>
<dbReference type="GO" id="GO:0000981">
    <property type="term" value="F:DNA-binding transcription factor activity, RNA polymerase II-specific"/>
    <property type="evidence" value="ECO:0007669"/>
    <property type="project" value="TreeGrafter"/>
</dbReference>
<dbReference type="Pfam" id="PF04082">
    <property type="entry name" value="Fungal_trans"/>
    <property type="match status" value="1"/>
</dbReference>
<sequence length="277" mass="30350">MDPPQWVSPDFHPFPGQAKIALDRSSTTAGQAKPAMPSAPNGERAGDPAAPLAQNSPTGLANPERMQNQLLETRLQSIENKLSSLANAQPHNFHSSDTLHDGSTRATPHASSDRVPAPSERITPLPHDDVVDGMGTVSLRDSADEEEYFAQLFLLLERYLEGTPYSSLAWTFHSLSVKAAYQLGVHFTGPRHLTRVEREVRRRVWYLCAMNDCWLSATYGRPALIPLSHVKQEPSSHVPFSIVSADVTVSSLAFFDATMLALCPSIGDVHLTKPLVH</sequence>
<evidence type="ECO:0000313" key="8">
    <source>
        <dbReference type="Proteomes" id="UP000838763"/>
    </source>
</evidence>
<keyword evidence="8" id="KW-1185">Reference proteome</keyword>
<dbReference type="AlphaFoldDB" id="A0A9P1GZE1"/>
<dbReference type="CDD" id="cd12148">
    <property type="entry name" value="fungal_TF_MHR"/>
    <property type="match status" value="1"/>
</dbReference>
<evidence type="ECO:0000256" key="2">
    <source>
        <dbReference type="ARBA" id="ARBA00023125"/>
    </source>
</evidence>
<dbReference type="OrthoDB" id="3364175at2759"/>